<name>A0A1I0NG44_9RHOB</name>
<gene>
    <name evidence="1" type="ORF">SAMN04488515_0586</name>
</gene>
<accession>A0A1I0NG44</accession>
<dbReference type="EMBL" id="FOIZ01000001">
    <property type="protein sequence ID" value="SEW00028.1"/>
    <property type="molecule type" value="Genomic_DNA"/>
</dbReference>
<evidence type="ECO:0000313" key="1">
    <source>
        <dbReference type="EMBL" id="SEW00028.1"/>
    </source>
</evidence>
<dbReference type="AlphaFoldDB" id="A0A1I0NG44"/>
<sequence length="354" mass="39544">MSIKVKDGSNAPIGDGDINRYISAEGSQQSWFNRSREVVFINGMANSPKNHMESALGLSLIQGCPVVGVYNQTNGFWADLGQCLRDKGVLVFAQAGDYDSWETGFNIAYQAAKLKYPSVSKVDFMEGLISGNPATVSLYRYVCSRTSRQRDALKLFAHSQGNLITSNALTAVALALGKNAIRGMEVYSFGSPSRFWPPGITRYDHSFTFDPVSWLNYRHSFKNIKVGFTPGLISHGFEVYMNQDAEFVVNRFRWGAFRMTASMDEDGLAEFLTTIGNNPPRLTKIFNWLVKHHYSDSDDIAVQYTEKMQAKHGALMASIARSDPAFVRLLIACMEDGRTFPDERRAITYLEGLI</sequence>
<keyword evidence="2" id="KW-1185">Reference proteome</keyword>
<protein>
    <submittedName>
        <fullName evidence="1">Uncharacterized protein</fullName>
    </submittedName>
</protein>
<organism evidence="1 2">
    <name type="scientific">Cognatiyoonia koreensis</name>
    <dbReference type="NCBI Taxonomy" id="364200"/>
    <lineage>
        <taxon>Bacteria</taxon>
        <taxon>Pseudomonadati</taxon>
        <taxon>Pseudomonadota</taxon>
        <taxon>Alphaproteobacteria</taxon>
        <taxon>Rhodobacterales</taxon>
        <taxon>Paracoccaceae</taxon>
        <taxon>Cognatiyoonia</taxon>
    </lineage>
</organism>
<proteinExistence type="predicted"/>
<dbReference type="RefSeq" id="WP_089990049.1">
    <property type="nucleotide sequence ID" value="NZ_FOIZ01000001.1"/>
</dbReference>
<evidence type="ECO:0000313" key="2">
    <source>
        <dbReference type="Proteomes" id="UP000199167"/>
    </source>
</evidence>
<reference evidence="1 2" key="1">
    <citation type="submission" date="2016-10" db="EMBL/GenBank/DDBJ databases">
        <authorList>
            <person name="de Groot N.N."/>
        </authorList>
    </citation>
    <scope>NUCLEOTIDE SEQUENCE [LARGE SCALE GENOMIC DNA]</scope>
    <source>
        <strain evidence="1 2">DSM 17925</strain>
    </source>
</reference>
<dbReference type="Proteomes" id="UP000199167">
    <property type="component" value="Unassembled WGS sequence"/>
</dbReference>
<dbReference type="OrthoDB" id="242387at2"/>